<name>A0A2W5UI40_9BACT</name>
<proteinExistence type="predicted"/>
<evidence type="ECO:0000256" key="1">
    <source>
        <dbReference type="ARBA" id="ARBA00023015"/>
    </source>
</evidence>
<keyword evidence="3" id="KW-0804">Transcription</keyword>
<dbReference type="EMBL" id="QFQP01000150">
    <property type="protein sequence ID" value="PZR02954.1"/>
    <property type="molecule type" value="Genomic_DNA"/>
</dbReference>
<dbReference type="PROSITE" id="PS50987">
    <property type="entry name" value="HTH_ARSR_2"/>
    <property type="match status" value="1"/>
</dbReference>
<dbReference type="PRINTS" id="PR00778">
    <property type="entry name" value="HTHARSR"/>
</dbReference>
<dbReference type="InterPro" id="IPR001845">
    <property type="entry name" value="HTH_ArsR_DNA-bd_dom"/>
</dbReference>
<protein>
    <submittedName>
        <fullName evidence="5">Transcriptional regulator</fullName>
    </submittedName>
</protein>
<dbReference type="SMART" id="SM00418">
    <property type="entry name" value="HTH_ARSR"/>
    <property type="match status" value="1"/>
</dbReference>
<gene>
    <name evidence="5" type="ORF">DI536_36610</name>
</gene>
<dbReference type="CDD" id="cd00090">
    <property type="entry name" value="HTH_ARSR"/>
    <property type="match status" value="1"/>
</dbReference>
<dbReference type="SUPFAM" id="SSF46785">
    <property type="entry name" value="Winged helix' DNA-binding domain"/>
    <property type="match status" value="1"/>
</dbReference>
<evidence type="ECO:0000259" key="4">
    <source>
        <dbReference type="PROSITE" id="PS50987"/>
    </source>
</evidence>
<dbReference type="InterPro" id="IPR036388">
    <property type="entry name" value="WH-like_DNA-bd_sf"/>
</dbReference>
<accession>A0A2W5UI40</accession>
<organism evidence="5 6">
    <name type="scientific">Archangium gephyra</name>
    <dbReference type="NCBI Taxonomy" id="48"/>
    <lineage>
        <taxon>Bacteria</taxon>
        <taxon>Pseudomonadati</taxon>
        <taxon>Myxococcota</taxon>
        <taxon>Myxococcia</taxon>
        <taxon>Myxococcales</taxon>
        <taxon>Cystobacterineae</taxon>
        <taxon>Archangiaceae</taxon>
        <taxon>Archangium</taxon>
    </lineage>
</organism>
<dbReference type="Pfam" id="PF01022">
    <property type="entry name" value="HTH_5"/>
    <property type="match status" value="1"/>
</dbReference>
<dbReference type="PANTHER" id="PTHR43132:SF6">
    <property type="entry name" value="HTH-TYPE TRANSCRIPTIONAL REPRESSOR CZRA"/>
    <property type="match status" value="1"/>
</dbReference>
<dbReference type="InterPro" id="IPR051011">
    <property type="entry name" value="Metal_resp_trans_reg"/>
</dbReference>
<dbReference type="InterPro" id="IPR036390">
    <property type="entry name" value="WH_DNA-bd_sf"/>
</dbReference>
<feature type="domain" description="HTH arsR-type" evidence="4">
    <location>
        <begin position="12"/>
        <end position="106"/>
    </location>
</feature>
<dbReference type="InterPro" id="IPR011991">
    <property type="entry name" value="ArsR-like_HTH"/>
</dbReference>
<dbReference type="Proteomes" id="UP000249061">
    <property type="component" value="Unassembled WGS sequence"/>
</dbReference>
<reference evidence="5 6" key="1">
    <citation type="submission" date="2017-08" db="EMBL/GenBank/DDBJ databases">
        <title>Infants hospitalized years apart are colonized by the same room-sourced microbial strains.</title>
        <authorList>
            <person name="Brooks B."/>
            <person name="Olm M.R."/>
            <person name="Firek B.A."/>
            <person name="Baker R."/>
            <person name="Thomas B.C."/>
            <person name="Morowitz M.J."/>
            <person name="Banfield J.F."/>
        </authorList>
    </citation>
    <scope>NUCLEOTIDE SEQUENCE [LARGE SCALE GENOMIC DNA]</scope>
    <source>
        <strain evidence="5">S2_003_000_R2_14</strain>
    </source>
</reference>
<dbReference type="PANTHER" id="PTHR43132">
    <property type="entry name" value="ARSENICAL RESISTANCE OPERON REPRESSOR ARSR-RELATED"/>
    <property type="match status" value="1"/>
</dbReference>
<evidence type="ECO:0000256" key="3">
    <source>
        <dbReference type="ARBA" id="ARBA00023163"/>
    </source>
</evidence>
<evidence type="ECO:0000313" key="5">
    <source>
        <dbReference type="EMBL" id="PZR02954.1"/>
    </source>
</evidence>
<evidence type="ECO:0000313" key="6">
    <source>
        <dbReference type="Proteomes" id="UP000249061"/>
    </source>
</evidence>
<comment type="caution">
    <text evidence="5">The sequence shown here is derived from an EMBL/GenBank/DDBJ whole genome shotgun (WGS) entry which is preliminary data.</text>
</comment>
<keyword evidence="1" id="KW-0805">Transcription regulation</keyword>
<dbReference type="GO" id="GO:0003677">
    <property type="term" value="F:DNA binding"/>
    <property type="evidence" value="ECO:0007669"/>
    <property type="project" value="UniProtKB-KW"/>
</dbReference>
<dbReference type="Gene3D" id="1.10.10.10">
    <property type="entry name" value="Winged helix-like DNA-binding domain superfamily/Winged helix DNA-binding domain"/>
    <property type="match status" value="1"/>
</dbReference>
<sequence>MKAATRGSRADLTDEQAERLAEVMQALASPVRLRILSVLSEGPITVTDLSDHLGVAQTSVSNHLRLLRHLSLVSGARDGRNVYYTLFDDHVGDLLEEAIGHVAHLPHMS</sequence>
<evidence type="ECO:0000256" key="2">
    <source>
        <dbReference type="ARBA" id="ARBA00023125"/>
    </source>
</evidence>
<dbReference type="NCBIfam" id="NF033788">
    <property type="entry name" value="HTH_metalloreg"/>
    <property type="match status" value="1"/>
</dbReference>
<dbReference type="AlphaFoldDB" id="A0A2W5UI40"/>
<dbReference type="GO" id="GO:0003700">
    <property type="term" value="F:DNA-binding transcription factor activity"/>
    <property type="evidence" value="ECO:0007669"/>
    <property type="project" value="InterPro"/>
</dbReference>
<keyword evidence="2" id="KW-0238">DNA-binding</keyword>